<dbReference type="RefSeq" id="WP_261963732.1">
    <property type="nucleotide sequence ID" value="NZ_BAAAXA010000003.1"/>
</dbReference>
<dbReference type="Gene3D" id="3.20.170.20">
    <property type="entry name" value="Protein of unknown function DUF952"/>
    <property type="match status" value="1"/>
</dbReference>
<sequence length="108" mass="11968">MIVYKILLPAEWAAFQRAGTFTGSPLDRADGFIHLSTAEQVHTTATRYFADEPALVVLSIDTEPFGEAIRWESNKHGTFPHLYSQLPASAVSRTRHITDRADLLGLAD</sequence>
<comment type="caution">
    <text evidence="1">The sequence shown here is derived from an EMBL/GenBank/DDBJ whole genome shotgun (WGS) entry which is preliminary data.</text>
</comment>
<reference evidence="1" key="2">
    <citation type="submission" date="2023-01" db="EMBL/GenBank/DDBJ databases">
        <authorList>
            <person name="Sun Q."/>
            <person name="Evtushenko L."/>
        </authorList>
    </citation>
    <scope>NUCLEOTIDE SEQUENCE</scope>
    <source>
        <strain evidence="1">VKM Ac-1321</strain>
    </source>
</reference>
<name>A0A9W6KTE9_9ACTN</name>
<dbReference type="PANTHER" id="PTHR34129:SF1">
    <property type="entry name" value="DUF952 DOMAIN-CONTAINING PROTEIN"/>
    <property type="match status" value="1"/>
</dbReference>
<dbReference type="AlphaFoldDB" id="A0A9W6KTE9"/>
<organism evidence="1 2">
    <name type="scientific">Dactylosporangium matsuzakiense</name>
    <dbReference type="NCBI Taxonomy" id="53360"/>
    <lineage>
        <taxon>Bacteria</taxon>
        <taxon>Bacillati</taxon>
        <taxon>Actinomycetota</taxon>
        <taxon>Actinomycetes</taxon>
        <taxon>Micromonosporales</taxon>
        <taxon>Micromonosporaceae</taxon>
        <taxon>Dactylosporangium</taxon>
    </lineage>
</organism>
<dbReference type="EMBL" id="BSFP01000080">
    <property type="protein sequence ID" value="GLL06862.1"/>
    <property type="molecule type" value="Genomic_DNA"/>
</dbReference>
<dbReference type="Proteomes" id="UP001143480">
    <property type="component" value="Unassembled WGS sequence"/>
</dbReference>
<dbReference type="PANTHER" id="PTHR34129">
    <property type="entry name" value="BLR1139 PROTEIN"/>
    <property type="match status" value="1"/>
</dbReference>
<accession>A0A9W6KTE9</accession>
<protein>
    <recommendedName>
        <fullName evidence="3">DUF952 domain-containing protein</fullName>
    </recommendedName>
</protein>
<reference evidence="1" key="1">
    <citation type="journal article" date="2014" name="Int. J. Syst. Evol. Microbiol.">
        <title>Complete genome sequence of Corynebacterium casei LMG S-19264T (=DSM 44701T), isolated from a smear-ripened cheese.</title>
        <authorList>
            <consortium name="US DOE Joint Genome Institute (JGI-PGF)"/>
            <person name="Walter F."/>
            <person name="Albersmeier A."/>
            <person name="Kalinowski J."/>
            <person name="Ruckert C."/>
        </authorList>
    </citation>
    <scope>NUCLEOTIDE SEQUENCE</scope>
    <source>
        <strain evidence="1">VKM Ac-1321</strain>
    </source>
</reference>
<dbReference type="InterPro" id="IPR009297">
    <property type="entry name" value="DUF952"/>
</dbReference>
<evidence type="ECO:0000313" key="2">
    <source>
        <dbReference type="Proteomes" id="UP001143480"/>
    </source>
</evidence>
<proteinExistence type="predicted"/>
<keyword evidence="2" id="KW-1185">Reference proteome</keyword>
<dbReference type="SUPFAM" id="SSF56399">
    <property type="entry name" value="ADP-ribosylation"/>
    <property type="match status" value="1"/>
</dbReference>
<dbReference type="Pfam" id="PF06108">
    <property type="entry name" value="DUF952"/>
    <property type="match status" value="1"/>
</dbReference>
<evidence type="ECO:0008006" key="3">
    <source>
        <dbReference type="Google" id="ProtNLM"/>
    </source>
</evidence>
<evidence type="ECO:0000313" key="1">
    <source>
        <dbReference type="EMBL" id="GLL06862.1"/>
    </source>
</evidence>
<gene>
    <name evidence="1" type="ORF">GCM10017581_086120</name>
</gene>